<protein>
    <submittedName>
        <fullName evidence="1">Uncharacterized protein</fullName>
    </submittedName>
</protein>
<dbReference type="EMBL" id="CAJNOC010005669">
    <property type="protein sequence ID" value="CAF1058666.1"/>
    <property type="molecule type" value="Genomic_DNA"/>
</dbReference>
<evidence type="ECO:0000313" key="1">
    <source>
        <dbReference type="EMBL" id="CAF1058666.1"/>
    </source>
</evidence>
<keyword evidence="2" id="KW-1185">Reference proteome</keyword>
<comment type="caution">
    <text evidence="1">The sequence shown here is derived from an EMBL/GenBank/DDBJ whole genome shotgun (WGS) entry which is preliminary data.</text>
</comment>
<evidence type="ECO:0000313" key="2">
    <source>
        <dbReference type="Proteomes" id="UP000663879"/>
    </source>
</evidence>
<sequence length="89" mass="10336">MLIKLFPNVTSSTDIDKIIQECFVNSLLNQRLRGALRLKMFIMKNIKMDESLKINILIKYAECKNANNDSNYHSDREFSSSDSEPYSNQ</sequence>
<reference evidence="1" key="1">
    <citation type="submission" date="2021-02" db="EMBL/GenBank/DDBJ databases">
        <authorList>
            <person name="Nowell W R."/>
        </authorList>
    </citation>
    <scope>NUCLEOTIDE SEQUENCE</scope>
    <source>
        <strain evidence="1">Ploen Becks lab</strain>
    </source>
</reference>
<accession>A0A814L0S0</accession>
<organism evidence="1 2">
    <name type="scientific">Brachionus calyciflorus</name>
    <dbReference type="NCBI Taxonomy" id="104777"/>
    <lineage>
        <taxon>Eukaryota</taxon>
        <taxon>Metazoa</taxon>
        <taxon>Spiralia</taxon>
        <taxon>Gnathifera</taxon>
        <taxon>Rotifera</taxon>
        <taxon>Eurotatoria</taxon>
        <taxon>Monogononta</taxon>
        <taxon>Pseudotrocha</taxon>
        <taxon>Ploima</taxon>
        <taxon>Brachionidae</taxon>
        <taxon>Brachionus</taxon>
    </lineage>
</organism>
<gene>
    <name evidence="1" type="ORF">OXX778_LOCUS19176</name>
</gene>
<dbReference type="AlphaFoldDB" id="A0A814L0S0"/>
<dbReference type="Proteomes" id="UP000663879">
    <property type="component" value="Unassembled WGS sequence"/>
</dbReference>
<name>A0A814L0S0_9BILA</name>
<proteinExistence type="predicted"/>
<dbReference type="OrthoDB" id="10193438at2759"/>